<dbReference type="PROSITE" id="PS50157">
    <property type="entry name" value="ZINC_FINGER_C2H2_2"/>
    <property type="match status" value="1"/>
</dbReference>
<dbReference type="Pfam" id="PF10491">
    <property type="entry name" value="Nrf1_DNA-bind"/>
    <property type="match status" value="1"/>
</dbReference>
<dbReference type="PROSITE" id="PS00028">
    <property type="entry name" value="ZINC_FINGER_C2H2_1"/>
    <property type="match status" value="1"/>
</dbReference>
<evidence type="ECO:0000256" key="3">
    <source>
        <dbReference type="PROSITE-ProRule" id="PRU00042"/>
    </source>
</evidence>
<evidence type="ECO:0000313" key="7">
    <source>
        <dbReference type="RefSeq" id="XP_026277904.1"/>
    </source>
</evidence>
<evidence type="ECO:0000313" key="9">
    <source>
        <dbReference type="RefSeq" id="XP_026277906.1"/>
    </source>
</evidence>
<dbReference type="KEGG" id="foc:113206174"/>
<dbReference type="GO" id="GO:0008270">
    <property type="term" value="F:zinc ion binding"/>
    <property type="evidence" value="ECO:0007669"/>
    <property type="project" value="UniProtKB-KW"/>
</dbReference>
<feature type="region of interest" description="Disordered" evidence="4">
    <location>
        <begin position="380"/>
        <end position="419"/>
    </location>
</feature>
<proteinExistence type="inferred from homology"/>
<evidence type="ECO:0000313" key="10">
    <source>
        <dbReference type="RefSeq" id="XP_026277907.1"/>
    </source>
</evidence>
<keyword evidence="6" id="KW-1185">Reference proteome</keyword>
<dbReference type="AlphaFoldDB" id="A0A6J1S9P3"/>
<keyword evidence="3" id="KW-0862">Zinc</keyword>
<dbReference type="InterPro" id="IPR013087">
    <property type="entry name" value="Znf_C2H2_type"/>
</dbReference>
<keyword evidence="3" id="KW-0479">Metal-binding</keyword>
<feature type="domain" description="C2H2-type" evidence="5">
    <location>
        <begin position="268"/>
        <end position="295"/>
    </location>
</feature>
<dbReference type="PANTHER" id="PTHR11067">
    <property type="entry name" value="INOSINE TRIPHOSPHATE PYROPHOSPHATASE/HAM1 PROTEIN"/>
    <property type="match status" value="1"/>
</dbReference>
<dbReference type="RefSeq" id="XP_052129473.1">
    <property type="nucleotide sequence ID" value="XM_052273513.1"/>
</dbReference>
<evidence type="ECO:0000313" key="11">
    <source>
        <dbReference type="RefSeq" id="XP_052129473.1"/>
    </source>
</evidence>
<dbReference type="OrthoDB" id="6288734at2759"/>
<dbReference type="Gene3D" id="3.90.950.10">
    <property type="match status" value="1"/>
</dbReference>
<accession>A0A6J1S9P3</accession>
<dbReference type="PANTHER" id="PTHR11067:SF9">
    <property type="entry name" value="INOSINE TRIPHOSPHATE PYROPHOSPHATASE"/>
    <property type="match status" value="1"/>
</dbReference>
<dbReference type="InterPro" id="IPR029001">
    <property type="entry name" value="ITPase-like_fam"/>
</dbReference>
<reference evidence="7 8" key="1">
    <citation type="submission" date="2025-04" db="UniProtKB">
        <authorList>
            <consortium name="RefSeq"/>
        </authorList>
    </citation>
    <scope>IDENTIFICATION</scope>
    <source>
        <tissue evidence="7 8">Whole organism</tissue>
    </source>
</reference>
<dbReference type="GO" id="GO:0005737">
    <property type="term" value="C:cytoplasm"/>
    <property type="evidence" value="ECO:0007669"/>
    <property type="project" value="TreeGrafter"/>
</dbReference>
<protein>
    <submittedName>
        <fullName evidence="7 8">Uncharacterized protein LOC113206174 isoform X1</fullName>
    </submittedName>
</protein>
<dbReference type="RefSeq" id="XP_026277904.1">
    <property type="nucleotide sequence ID" value="XM_026422119.2"/>
</dbReference>
<evidence type="ECO:0000256" key="1">
    <source>
        <dbReference type="ARBA" id="ARBA00008023"/>
    </source>
</evidence>
<dbReference type="GO" id="GO:0047429">
    <property type="term" value="F:nucleoside triphosphate diphosphatase activity"/>
    <property type="evidence" value="ECO:0007669"/>
    <property type="project" value="InterPro"/>
</dbReference>
<evidence type="ECO:0000259" key="5">
    <source>
        <dbReference type="PROSITE" id="PS50157"/>
    </source>
</evidence>
<dbReference type="RefSeq" id="XP_026277907.1">
    <property type="nucleotide sequence ID" value="XM_026422122.2"/>
</dbReference>
<evidence type="ECO:0000256" key="4">
    <source>
        <dbReference type="SAM" id="MobiDB-lite"/>
    </source>
</evidence>
<dbReference type="InterPro" id="IPR019525">
    <property type="entry name" value="Nrf1_NLS/DNA-bd_dimer"/>
</dbReference>
<dbReference type="GO" id="GO:0009143">
    <property type="term" value="P:nucleoside triphosphate catabolic process"/>
    <property type="evidence" value="ECO:0007669"/>
    <property type="project" value="InterPro"/>
</dbReference>
<keyword evidence="2" id="KW-0378">Hydrolase</keyword>
<comment type="similarity">
    <text evidence="1">Belongs to the HAM1 NTPase family.</text>
</comment>
<feature type="compositionally biased region" description="Low complexity" evidence="4">
    <location>
        <begin position="403"/>
        <end position="414"/>
    </location>
</feature>
<organism evidence="6 7">
    <name type="scientific">Frankliniella occidentalis</name>
    <name type="common">Western flower thrips</name>
    <name type="synonym">Euthrips occidentalis</name>
    <dbReference type="NCBI Taxonomy" id="133901"/>
    <lineage>
        <taxon>Eukaryota</taxon>
        <taxon>Metazoa</taxon>
        <taxon>Ecdysozoa</taxon>
        <taxon>Arthropoda</taxon>
        <taxon>Hexapoda</taxon>
        <taxon>Insecta</taxon>
        <taxon>Pterygota</taxon>
        <taxon>Neoptera</taxon>
        <taxon>Paraneoptera</taxon>
        <taxon>Thysanoptera</taxon>
        <taxon>Terebrantia</taxon>
        <taxon>Thripoidea</taxon>
        <taxon>Thripidae</taxon>
        <taxon>Frankliniella</taxon>
    </lineage>
</organism>
<evidence type="ECO:0000313" key="8">
    <source>
        <dbReference type="RefSeq" id="XP_026277905.1"/>
    </source>
</evidence>
<dbReference type="SUPFAM" id="SSF52972">
    <property type="entry name" value="ITPase-like"/>
    <property type="match status" value="1"/>
</dbReference>
<gene>
    <name evidence="7 8 9 10 11" type="primary">LOC113206174</name>
</gene>
<name>A0A6J1S9P3_FRAOC</name>
<evidence type="ECO:0000313" key="6">
    <source>
        <dbReference type="Proteomes" id="UP000504606"/>
    </source>
</evidence>
<dbReference type="Proteomes" id="UP000504606">
    <property type="component" value="Unplaced"/>
</dbReference>
<dbReference type="InterPro" id="IPR002637">
    <property type="entry name" value="RdgB/HAM1"/>
</dbReference>
<sequence length="464" mass="52994">MGEPVVFVTGNSKKLEEVTQILGQKFPHKEGEITSSASFIPLVSKKLDLPEYQGDSDYICKQKAKAAAKIVNGPALVEDSCLCFNAMGGLPGRVPRKPHPSLQRETVICNLPLLFAEGHPTCLEEITESQLERFIPFMVQCSLGSKPARAPAWWPVGFPFVFPLRKVPAVADRWKPWLKTLVCRCYSYHGAEYLLRFCSRLYAMWPNQIRIRETQDGLVSLFHLASRKHIITMRKLNQIYDQAPLSPRKTLLPKRTLVDQQQQQMDIYMCSWCDREFSSSADVRMHEKHHVGSNVTSWQSQEQVMQYLGLQPTRGPRPIHNSIHNRQRRAASKQCMRRNCSVPLSSPLGSLLLRNTVRGMIDNHGDSLEHMEKHCKNRDRYHTSSSRFPRRHCGMASWDQDDSSTNSRSSSPSDNGWSHMYCFNKQQREEKMVLLNTDLNASSRQNLKLCRPLSVVIQSTGNSL</sequence>
<dbReference type="Pfam" id="PF01725">
    <property type="entry name" value="Ham1p_like"/>
    <property type="match status" value="1"/>
</dbReference>
<evidence type="ECO:0000256" key="2">
    <source>
        <dbReference type="ARBA" id="ARBA00022801"/>
    </source>
</evidence>
<dbReference type="RefSeq" id="XP_026277906.1">
    <property type="nucleotide sequence ID" value="XM_026422121.2"/>
</dbReference>
<dbReference type="GeneID" id="113206174"/>
<dbReference type="RefSeq" id="XP_026277905.1">
    <property type="nucleotide sequence ID" value="XM_026422120.2"/>
</dbReference>
<keyword evidence="3" id="KW-0863">Zinc-finger</keyword>